<dbReference type="RefSeq" id="WP_183968238.1">
    <property type="nucleotide sequence ID" value="NZ_BAABBZ010000058.1"/>
</dbReference>
<dbReference type="InterPro" id="IPR050492">
    <property type="entry name" value="Bact_metal-bind_prot9"/>
</dbReference>
<evidence type="ECO:0000256" key="1">
    <source>
        <dbReference type="ARBA" id="ARBA00011028"/>
    </source>
</evidence>
<keyword evidence="5" id="KW-0862">Zinc</keyword>
<comment type="similarity">
    <text evidence="1">Belongs to the bacterial solute-binding protein 9 family.</text>
</comment>
<evidence type="ECO:0000313" key="9">
    <source>
        <dbReference type="Proteomes" id="UP000541426"/>
    </source>
</evidence>
<feature type="signal peptide" evidence="7">
    <location>
        <begin position="1"/>
        <end position="21"/>
    </location>
</feature>
<keyword evidence="3" id="KW-0813">Transport</keyword>
<organism evidence="8 9">
    <name type="scientific">Sagittula marina</name>
    <dbReference type="NCBI Taxonomy" id="943940"/>
    <lineage>
        <taxon>Bacteria</taxon>
        <taxon>Pseudomonadati</taxon>
        <taxon>Pseudomonadota</taxon>
        <taxon>Alphaproteobacteria</taxon>
        <taxon>Rhodobacterales</taxon>
        <taxon>Roseobacteraceae</taxon>
        <taxon>Sagittula</taxon>
    </lineage>
</organism>
<feature type="chain" id="PRO_5031151184" description="High-affinity zinc uptake system protein ZnuA" evidence="7">
    <location>
        <begin position="22"/>
        <end position="337"/>
    </location>
</feature>
<dbReference type="GO" id="GO:0006829">
    <property type="term" value="P:zinc ion transport"/>
    <property type="evidence" value="ECO:0007669"/>
    <property type="project" value="UniProtKB-KW"/>
</dbReference>
<dbReference type="Pfam" id="PF01297">
    <property type="entry name" value="ZnuA"/>
    <property type="match status" value="1"/>
</dbReference>
<evidence type="ECO:0000256" key="2">
    <source>
        <dbReference type="ARBA" id="ARBA00015915"/>
    </source>
</evidence>
<dbReference type="SUPFAM" id="SSF53807">
    <property type="entry name" value="Helical backbone' metal receptor"/>
    <property type="match status" value="1"/>
</dbReference>
<name>A0A7W6DQA2_9RHOB</name>
<dbReference type="Gene3D" id="3.40.50.1980">
    <property type="entry name" value="Nitrogenase molybdenum iron protein domain"/>
    <property type="match status" value="3"/>
</dbReference>
<dbReference type="PANTHER" id="PTHR42953">
    <property type="entry name" value="HIGH-AFFINITY ZINC UPTAKE SYSTEM PROTEIN ZNUA-RELATED"/>
    <property type="match status" value="1"/>
</dbReference>
<accession>A0A7W6DQA2</accession>
<feature type="region of interest" description="Disordered" evidence="6">
    <location>
        <begin position="121"/>
        <end position="172"/>
    </location>
</feature>
<evidence type="ECO:0000256" key="5">
    <source>
        <dbReference type="ARBA" id="ARBA00022906"/>
    </source>
</evidence>
<evidence type="ECO:0000256" key="6">
    <source>
        <dbReference type="SAM" id="MobiDB-lite"/>
    </source>
</evidence>
<keyword evidence="5" id="KW-0864">Zinc transport</keyword>
<dbReference type="Proteomes" id="UP000541426">
    <property type="component" value="Unassembled WGS sequence"/>
</dbReference>
<dbReference type="AlphaFoldDB" id="A0A7W6DQA2"/>
<dbReference type="InterPro" id="IPR006127">
    <property type="entry name" value="ZnuA-like"/>
</dbReference>
<evidence type="ECO:0000256" key="3">
    <source>
        <dbReference type="ARBA" id="ARBA00022448"/>
    </source>
</evidence>
<proteinExistence type="inferred from homology"/>
<sequence>MSRTLLFGTVSVIGIATSAAADVPKVAVDIAPVHSLVSMVMGDLGSPDLLVQPGASPHGYSMRPSEAKALVAANLVFWIGEDLEPWLEGPLEALASDAHVVELIEADGVTELEVREGATFEKHSHGDEDHAEEHGHDEHVEEEHAEPHEDHDHEKAHDDDHHHHGGHDPHAWLDPENARVWLDVIAAELSELDPENSETYSANAARGQQQVDATINDVMARLGPVRGQAFVVFHDAYQYFENRFDFPAAGSIRVGDSSDPSPARIQEIHDKVQELGITCAFSEPQYNASMIDTVFRGTEATVGVLDPLGADLAPGAELYPQLIRNLGSNLADCLGTS</sequence>
<gene>
    <name evidence="8" type="ORF">GGQ68_003581</name>
</gene>
<reference evidence="8 9" key="1">
    <citation type="submission" date="2020-08" db="EMBL/GenBank/DDBJ databases">
        <title>Genomic Encyclopedia of Type Strains, Phase IV (KMG-IV): sequencing the most valuable type-strain genomes for metagenomic binning, comparative biology and taxonomic classification.</title>
        <authorList>
            <person name="Goeker M."/>
        </authorList>
    </citation>
    <scope>NUCLEOTIDE SEQUENCE [LARGE SCALE GENOMIC DNA]</scope>
    <source>
        <strain evidence="8 9">DSM 102235</strain>
    </source>
</reference>
<keyword evidence="9" id="KW-1185">Reference proteome</keyword>
<evidence type="ECO:0000256" key="7">
    <source>
        <dbReference type="SAM" id="SignalP"/>
    </source>
</evidence>
<dbReference type="PANTHER" id="PTHR42953:SF3">
    <property type="entry name" value="HIGH-AFFINITY ZINC UPTAKE SYSTEM PROTEIN ZNUA"/>
    <property type="match status" value="1"/>
</dbReference>
<evidence type="ECO:0000256" key="4">
    <source>
        <dbReference type="ARBA" id="ARBA00022729"/>
    </source>
</evidence>
<dbReference type="EMBL" id="JACIEJ010000009">
    <property type="protein sequence ID" value="MBB3987235.1"/>
    <property type="molecule type" value="Genomic_DNA"/>
</dbReference>
<keyword evidence="5" id="KW-0406">Ion transport</keyword>
<comment type="caution">
    <text evidence="8">The sequence shown here is derived from an EMBL/GenBank/DDBJ whole genome shotgun (WGS) entry which is preliminary data.</text>
</comment>
<evidence type="ECO:0000313" key="8">
    <source>
        <dbReference type="EMBL" id="MBB3987235.1"/>
    </source>
</evidence>
<dbReference type="GO" id="GO:0046872">
    <property type="term" value="F:metal ion binding"/>
    <property type="evidence" value="ECO:0007669"/>
    <property type="project" value="InterPro"/>
</dbReference>
<protein>
    <recommendedName>
        <fullName evidence="2">High-affinity zinc uptake system protein ZnuA</fullName>
    </recommendedName>
</protein>
<keyword evidence="4 7" id="KW-0732">Signal</keyword>